<evidence type="ECO:0000313" key="13">
    <source>
        <dbReference type="EMBL" id="KAG6504656.1"/>
    </source>
</evidence>
<evidence type="ECO:0000256" key="4">
    <source>
        <dbReference type="ARBA" id="ARBA00022729"/>
    </source>
</evidence>
<evidence type="ECO:0000256" key="8">
    <source>
        <dbReference type="ARBA" id="ARBA00023170"/>
    </source>
</evidence>
<sequence length="473" mass="52377">MAGDAAPLLPPTLLFLFLFLFVAGDSALHLPAHSLSHHRLSSSRLSLRPSFHYNQLHRGFLPKLNVLAENATDSTVGKNHSTTFSSSKNSIAASEHHRDRDSHENRIRNSILGFLSGGFAGVVSGAVLSVLFLSLLNCIRGRYQNQRSPSIFSSQHIKRAEDLAFLEKDDGLAALEVIGRGGCGEVLKAQLPADPARSDTPGMVIAIKRIMKRTAESAEPMSDEESRMRNKWMRQIRSEIQTVGHIRHRNLLPLLAHVSRPDSHLLVYEYMKNGSLEAELLGVRTGEREMDWPARFKVALGVAAGLEYLHVNHRPAIIHRDLKPANILLDDNMEARIADFGLAKEMPEATSHVTASNVAGTLGYIAPEYGQTMRFTAKCDVYSFGVILAALVVGRMPSDNFFQETEELSLVRWVRNVVGRGNAAAALDPKLTGNGFEEQMLLVLRIAVFCTTDDAKERPRIKEVRTMLAQIKH</sequence>
<dbReference type="CDD" id="cd14066">
    <property type="entry name" value="STKc_IRAK"/>
    <property type="match status" value="1"/>
</dbReference>
<comment type="caution">
    <text evidence="13">The sequence shown here is derived from an EMBL/GenBank/DDBJ whole genome shotgun (WGS) entry which is preliminary data.</text>
</comment>
<feature type="transmembrane region" description="Helical" evidence="11">
    <location>
        <begin position="111"/>
        <end position="136"/>
    </location>
</feature>
<dbReference type="Proteomes" id="UP000734854">
    <property type="component" value="Unassembled WGS sequence"/>
</dbReference>
<feature type="domain" description="Protein kinase" evidence="12">
    <location>
        <begin position="172"/>
        <end position="473"/>
    </location>
</feature>
<evidence type="ECO:0000256" key="9">
    <source>
        <dbReference type="ARBA" id="ARBA00023180"/>
    </source>
</evidence>
<dbReference type="PROSITE" id="PS50011">
    <property type="entry name" value="PROTEIN_KINASE_DOM"/>
    <property type="match status" value="1"/>
</dbReference>
<dbReference type="InterPro" id="IPR000719">
    <property type="entry name" value="Prot_kinase_dom"/>
</dbReference>
<evidence type="ECO:0000256" key="7">
    <source>
        <dbReference type="ARBA" id="ARBA00023136"/>
    </source>
</evidence>
<gene>
    <name evidence="13" type="ORF">ZIOFF_036992</name>
</gene>
<keyword evidence="2" id="KW-0433">Leucine-rich repeat</keyword>
<evidence type="ECO:0000256" key="6">
    <source>
        <dbReference type="ARBA" id="ARBA00022989"/>
    </source>
</evidence>
<feature type="region of interest" description="Disordered" evidence="10">
    <location>
        <begin position="77"/>
        <end position="102"/>
    </location>
</feature>
<evidence type="ECO:0000256" key="5">
    <source>
        <dbReference type="ARBA" id="ARBA00022737"/>
    </source>
</evidence>
<keyword evidence="5" id="KW-0677">Repeat</keyword>
<dbReference type="OrthoDB" id="4062651at2759"/>
<accession>A0A8J5L8Y6</accession>
<dbReference type="PANTHER" id="PTHR48055:SF22">
    <property type="entry name" value="LEUCINE-RICH REPEAT RECEPTOR-LIKE SERINE_THREONINE_TYROSINE-PROTEIN KINASE SOBIR1"/>
    <property type="match status" value="1"/>
</dbReference>
<dbReference type="FunFam" id="1.10.510.10:FF:000479">
    <property type="entry name" value="Leucine-rich repeat receptor-like protein kinase"/>
    <property type="match status" value="1"/>
</dbReference>
<evidence type="ECO:0000256" key="3">
    <source>
        <dbReference type="ARBA" id="ARBA00022692"/>
    </source>
</evidence>
<proteinExistence type="predicted"/>
<dbReference type="InterPro" id="IPR008271">
    <property type="entry name" value="Ser/Thr_kinase_AS"/>
</dbReference>
<protein>
    <recommendedName>
        <fullName evidence="12">Protein kinase domain-containing protein</fullName>
    </recommendedName>
</protein>
<name>A0A8J5L8Y6_ZINOF</name>
<dbReference type="PANTHER" id="PTHR48055">
    <property type="entry name" value="LEUCINE-RICH REPEAT RECEPTOR PROTEIN KINASE EMS1"/>
    <property type="match status" value="1"/>
</dbReference>
<evidence type="ECO:0000256" key="10">
    <source>
        <dbReference type="SAM" id="MobiDB-lite"/>
    </source>
</evidence>
<keyword evidence="14" id="KW-1185">Reference proteome</keyword>
<evidence type="ECO:0000259" key="12">
    <source>
        <dbReference type="PROSITE" id="PS50011"/>
    </source>
</evidence>
<dbReference type="InterPro" id="IPR051564">
    <property type="entry name" value="LRR_receptor-like_kinase"/>
</dbReference>
<evidence type="ECO:0000256" key="2">
    <source>
        <dbReference type="ARBA" id="ARBA00022614"/>
    </source>
</evidence>
<dbReference type="PROSITE" id="PS00108">
    <property type="entry name" value="PROTEIN_KINASE_ST"/>
    <property type="match status" value="1"/>
</dbReference>
<organism evidence="13 14">
    <name type="scientific">Zingiber officinale</name>
    <name type="common">Ginger</name>
    <name type="synonym">Amomum zingiber</name>
    <dbReference type="NCBI Taxonomy" id="94328"/>
    <lineage>
        <taxon>Eukaryota</taxon>
        <taxon>Viridiplantae</taxon>
        <taxon>Streptophyta</taxon>
        <taxon>Embryophyta</taxon>
        <taxon>Tracheophyta</taxon>
        <taxon>Spermatophyta</taxon>
        <taxon>Magnoliopsida</taxon>
        <taxon>Liliopsida</taxon>
        <taxon>Zingiberales</taxon>
        <taxon>Zingiberaceae</taxon>
        <taxon>Zingiber</taxon>
    </lineage>
</organism>
<evidence type="ECO:0000256" key="11">
    <source>
        <dbReference type="SAM" id="Phobius"/>
    </source>
</evidence>
<evidence type="ECO:0000256" key="1">
    <source>
        <dbReference type="ARBA" id="ARBA00004167"/>
    </source>
</evidence>
<dbReference type="EMBL" id="JACMSC010000010">
    <property type="protein sequence ID" value="KAG6504656.1"/>
    <property type="molecule type" value="Genomic_DNA"/>
</dbReference>
<dbReference type="Pfam" id="PF00069">
    <property type="entry name" value="Pkinase"/>
    <property type="match status" value="1"/>
</dbReference>
<feature type="compositionally biased region" description="Polar residues" evidence="10">
    <location>
        <begin position="77"/>
        <end position="92"/>
    </location>
</feature>
<dbReference type="AlphaFoldDB" id="A0A8J5L8Y6"/>
<reference evidence="13 14" key="1">
    <citation type="submission" date="2020-08" db="EMBL/GenBank/DDBJ databases">
        <title>Plant Genome Project.</title>
        <authorList>
            <person name="Zhang R.-G."/>
        </authorList>
    </citation>
    <scope>NUCLEOTIDE SEQUENCE [LARGE SCALE GENOMIC DNA]</scope>
    <source>
        <tissue evidence="13">Rhizome</tissue>
    </source>
</reference>
<dbReference type="GO" id="GO:0004672">
    <property type="term" value="F:protein kinase activity"/>
    <property type="evidence" value="ECO:0007669"/>
    <property type="project" value="InterPro"/>
</dbReference>
<evidence type="ECO:0000313" key="14">
    <source>
        <dbReference type="Proteomes" id="UP000734854"/>
    </source>
</evidence>
<keyword evidence="9" id="KW-0325">Glycoprotein</keyword>
<keyword evidence="4" id="KW-0732">Signal</keyword>
<dbReference type="SMART" id="SM00220">
    <property type="entry name" value="S_TKc"/>
    <property type="match status" value="1"/>
</dbReference>
<feature type="transmembrane region" description="Helical" evidence="11">
    <location>
        <begin position="12"/>
        <end position="32"/>
    </location>
</feature>
<comment type="subcellular location">
    <subcellularLocation>
        <location evidence="1">Membrane</location>
        <topology evidence="1">Single-pass membrane protein</topology>
    </subcellularLocation>
</comment>
<keyword evidence="8" id="KW-0675">Receptor</keyword>
<keyword evidence="7 11" id="KW-0472">Membrane</keyword>
<keyword evidence="6 11" id="KW-1133">Transmembrane helix</keyword>
<keyword evidence="3 11" id="KW-0812">Transmembrane</keyword>
<dbReference type="GO" id="GO:0016020">
    <property type="term" value="C:membrane"/>
    <property type="evidence" value="ECO:0007669"/>
    <property type="project" value="UniProtKB-SubCell"/>
</dbReference>
<dbReference type="GO" id="GO:0005524">
    <property type="term" value="F:ATP binding"/>
    <property type="evidence" value="ECO:0007669"/>
    <property type="project" value="InterPro"/>
</dbReference>